<dbReference type="STRING" id="1874317.BKP64_18065"/>
<dbReference type="OrthoDB" id="7780998at2"/>
<sequence length="135" mass="15717">MTPRVLQKVIETDWAEQVEFCAACLAVVDYVHSTQELSHLTFGKIRRIVKNETKIDLSERDLVSLTAYLCRDDLSVLQVGFEFLDENEEIFPLSKEDISRAERERSLPHPLTGDMIEDFKDQILIFFEPGERIER</sequence>
<evidence type="ECO:0000313" key="1">
    <source>
        <dbReference type="EMBL" id="AOY89915.1"/>
    </source>
</evidence>
<keyword evidence="2" id="KW-1185">Reference proteome</keyword>
<dbReference type="RefSeq" id="WP_070973145.1">
    <property type="nucleotide sequence ID" value="NZ_CP017715.1"/>
</dbReference>
<dbReference type="Proteomes" id="UP000177445">
    <property type="component" value="Chromosome"/>
</dbReference>
<organism evidence="1 2">
    <name type="scientific">Marinobacter salinus</name>
    <dbReference type="NCBI Taxonomy" id="1874317"/>
    <lineage>
        <taxon>Bacteria</taxon>
        <taxon>Pseudomonadati</taxon>
        <taxon>Pseudomonadota</taxon>
        <taxon>Gammaproteobacteria</taxon>
        <taxon>Pseudomonadales</taxon>
        <taxon>Marinobacteraceae</taxon>
        <taxon>Marinobacter</taxon>
    </lineage>
</organism>
<reference evidence="1 2" key="1">
    <citation type="submission" date="2016-10" db="EMBL/GenBank/DDBJ databases">
        <title>Marinobacter salinus sp. nov., a moderately halophilic bacterium isolated from a tidal flat environment.</title>
        <authorList>
            <person name="Park S.-J."/>
        </authorList>
    </citation>
    <scope>NUCLEOTIDE SEQUENCE [LARGE SCALE GENOMIC DNA]</scope>
    <source>
        <strain evidence="1 2">Hb8</strain>
    </source>
</reference>
<dbReference type="KEGG" id="msq:BKP64_18065"/>
<dbReference type="AlphaFoldDB" id="A0A1D9GQU1"/>
<accession>A0A1D9GQU1</accession>
<name>A0A1D9GQU1_9GAMM</name>
<proteinExistence type="predicted"/>
<gene>
    <name evidence="1" type="ORF">BKP64_18065</name>
</gene>
<evidence type="ECO:0000313" key="2">
    <source>
        <dbReference type="Proteomes" id="UP000177445"/>
    </source>
</evidence>
<dbReference type="EMBL" id="CP017715">
    <property type="protein sequence ID" value="AOY89915.1"/>
    <property type="molecule type" value="Genomic_DNA"/>
</dbReference>
<protein>
    <submittedName>
        <fullName evidence="1">Uncharacterized protein</fullName>
    </submittedName>
</protein>